<dbReference type="Proteomes" id="UP000887159">
    <property type="component" value="Unassembled WGS sequence"/>
</dbReference>
<name>A0A8X6W8C7_TRICX</name>
<comment type="caution">
    <text evidence="1">The sequence shown here is derived from an EMBL/GenBank/DDBJ whole genome shotgun (WGS) entry which is preliminary data.</text>
</comment>
<evidence type="ECO:0000313" key="2">
    <source>
        <dbReference type="Proteomes" id="UP000887159"/>
    </source>
</evidence>
<gene>
    <name evidence="1" type="ORF">TNCV_4073381</name>
</gene>
<reference evidence="1" key="1">
    <citation type="submission" date="2020-08" db="EMBL/GenBank/DDBJ databases">
        <title>Multicomponent nature underlies the extraordinary mechanical properties of spider dragline silk.</title>
        <authorList>
            <person name="Kono N."/>
            <person name="Nakamura H."/>
            <person name="Mori M."/>
            <person name="Yoshida Y."/>
            <person name="Ohtoshi R."/>
            <person name="Malay A.D."/>
            <person name="Moran D.A.P."/>
            <person name="Tomita M."/>
            <person name="Numata K."/>
            <person name="Arakawa K."/>
        </authorList>
    </citation>
    <scope>NUCLEOTIDE SEQUENCE</scope>
</reference>
<proteinExistence type="predicted"/>
<dbReference type="AlphaFoldDB" id="A0A8X6W8C7"/>
<evidence type="ECO:0000313" key="1">
    <source>
        <dbReference type="EMBL" id="GFY30025.1"/>
    </source>
</evidence>
<sequence>MHSPSPALAQSLNRLMYPQILTRCYTKAIVEGLNSEPLSSDEDDTKLVHLVHLISTLQGRSFEASEFAFTMPATARYHHGSQDIGQLGPVLGPLLR</sequence>
<protein>
    <submittedName>
        <fullName evidence="1">Uncharacterized protein</fullName>
    </submittedName>
</protein>
<dbReference type="EMBL" id="BMAU01021390">
    <property type="protein sequence ID" value="GFY30025.1"/>
    <property type="molecule type" value="Genomic_DNA"/>
</dbReference>
<accession>A0A8X6W8C7</accession>
<organism evidence="1 2">
    <name type="scientific">Trichonephila clavipes</name>
    <name type="common">Golden silk orbweaver</name>
    <name type="synonym">Nephila clavipes</name>
    <dbReference type="NCBI Taxonomy" id="2585209"/>
    <lineage>
        <taxon>Eukaryota</taxon>
        <taxon>Metazoa</taxon>
        <taxon>Ecdysozoa</taxon>
        <taxon>Arthropoda</taxon>
        <taxon>Chelicerata</taxon>
        <taxon>Arachnida</taxon>
        <taxon>Araneae</taxon>
        <taxon>Araneomorphae</taxon>
        <taxon>Entelegynae</taxon>
        <taxon>Araneoidea</taxon>
        <taxon>Nephilidae</taxon>
        <taxon>Trichonephila</taxon>
    </lineage>
</organism>
<keyword evidence="2" id="KW-1185">Reference proteome</keyword>